<dbReference type="EMBL" id="JAGFBR010000012">
    <property type="protein sequence ID" value="KAH0458474.1"/>
    <property type="molecule type" value="Genomic_DNA"/>
</dbReference>
<comment type="caution">
    <text evidence="1">The sequence shown here is derived from an EMBL/GenBank/DDBJ whole genome shotgun (WGS) entry which is preliminary data.</text>
</comment>
<dbReference type="AlphaFoldDB" id="A0AAV7G9K6"/>
<proteinExistence type="predicted"/>
<dbReference type="Proteomes" id="UP000775213">
    <property type="component" value="Unassembled WGS sequence"/>
</dbReference>
<organism evidence="1 2">
    <name type="scientific">Dendrobium chrysotoxum</name>
    <name type="common">Orchid</name>
    <dbReference type="NCBI Taxonomy" id="161865"/>
    <lineage>
        <taxon>Eukaryota</taxon>
        <taxon>Viridiplantae</taxon>
        <taxon>Streptophyta</taxon>
        <taxon>Embryophyta</taxon>
        <taxon>Tracheophyta</taxon>
        <taxon>Spermatophyta</taxon>
        <taxon>Magnoliopsida</taxon>
        <taxon>Liliopsida</taxon>
        <taxon>Asparagales</taxon>
        <taxon>Orchidaceae</taxon>
        <taxon>Epidendroideae</taxon>
        <taxon>Malaxideae</taxon>
        <taxon>Dendrobiinae</taxon>
        <taxon>Dendrobium</taxon>
    </lineage>
</organism>
<evidence type="ECO:0000313" key="2">
    <source>
        <dbReference type="Proteomes" id="UP000775213"/>
    </source>
</evidence>
<accession>A0AAV7G9K6</accession>
<name>A0AAV7G9K6_DENCH</name>
<gene>
    <name evidence="1" type="ORF">IEQ34_013789</name>
</gene>
<reference evidence="1 2" key="1">
    <citation type="journal article" date="2021" name="Hortic Res">
        <title>Chromosome-scale assembly of the Dendrobium chrysotoxum genome enhances the understanding of orchid evolution.</title>
        <authorList>
            <person name="Zhang Y."/>
            <person name="Zhang G.Q."/>
            <person name="Zhang D."/>
            <person name="Liu X.D."/>
            <person name="Xu X.Y."/>
            <person name="Sun W.H."/>
            <person name="Yu X."/>
            <person name="Zhu X."/>
            <person name="Wang Z.W."/>
            <person name="Zhao X."/>
            <person name="Zhong W.Y."/>
            <person name="Chen H."/>
            <person name="Yin W.L."/>
            <person name="Huang T."/>
            <person name="Niu S.C."/>
            <person name="Liu Z.J."/>
        </authorList>
    </citation>
    <scope>NUCLEOTIDE SEQUENCE [LARGE SCALE GENOMIC DNA]</scope>
    <source>
        <strain evidence="1">Lindl</strain>
    </source>
</reference>
<protein>
    <submittedName>
        <fullName evidence="1">Uncharacterized protein</fullName>
    </submittedName>
</protein>
<evidence type="ECO:0000313" key="1">
    <source>
        <dbReference type="EMBL" id="KAH0458474.1"/>
    </source>
</evidence>
<sequence length="86" mass="9602">MGFGYRFGYERGNGRLKRAEVFGYGASLGLVIREDKGRLIMAMGQQFKHWDATPTGQLVVFAISNVVEDWMYDVDGVIIKGGNVIQ</sequence>
<keyword evidence="2" id="KW-1185">Reference proteome</keyword>